<dbReference type="EMBL" id="CAJVRL010000136">
    <property type="protein sequence ID" value="CAG8962472.1"/>
    <property type="molecule type" value="Genomic_DNA"/>
</dbReference>
<protein>
    <submittedName>
        <fullName evidence="2">Uncharacterized protein</fullName>
    </submittedName>
</protein>
<keyword evidence="3" id="KW-1185">Reference proteome</keyword>
<proteinExistence type="predicted"/>
<dbReference type="Proteomes" id="UP000696280">
    <property type="component" value="Unassembled WGS sequence"/>
</dbReference>
<accession>A0A9N9LFH1</accession>
<name>A0A9N9LFH1_9HELO</name>
<gene>
    <name evidence="2" type="ORF">HYFRA_00014202</name>
</gene>
<sequence>MGGRENMQPHEVTKLTGPFETTTISQPIGIDFASMESATKRFPFLELPRELRDAIYKLALEFDFTVDDTIAKGTRYGFPNVRILRLNRQVYEEARYVFLKESLFIRVATTMPLKELNQRDAIGVNLGRIRKCVEGEKCKQFLGSVMDYSIMQTDPSLIPVGADGAPEQIVRFIIPFEVLQFLCGHIARVAVQTPDYHKKYQHVVSLRDPYIHLANDVTRSFCNVKVQEKILSVFRFDFKELFPYFYVSGDVSAPLEDATITDITVVKHRDPWRTLADLDGIVQQCKQRYREKDYVGASVFCTSLEQKIKRFDRTLIGDRLAEIGGQAFRHELSAMRHKNNLRDLKYVIKRAENEIEASRTSHGERIPSMPRRTVDRMWHDFRETRTHVSGSTWWPTIQQWIKMYLRSAIAYRLSGQIARDFKNDEPQEKVCMKIAEKAIAVAKDNWPNDLAVEAEYILISSWKQHIHEKERDQPPMTEVQSS</sequence>
<dbReference type="OrthoDB" id="2951834at2759"/>
<evidence type="ECO:0000256" key="1">
    <source>
        <dbReference type="SAM" id="Coils"/>
    </source>
</evidence>
<dbReference type="InterPro" id="IPR038883">
    <property type="entry name" value="AN11006-like"/>
</dbReference>
<evidence type="ECO:0000313" key="3">
    <source>
        <dbReference type="Proteomes" id="UP000696280"/>
    </source>
</evidence>
<dbReference type="PANTHER" id="PTHR42085:SF2">
    <property type="entry name" value="F-BOX DOMAIN-CONTAINING PROTEIN"/>
    <property type="match status" value="1"/>
</dbReference>
<comment type="caution">
    <text evidence="2">The sequence shown here is derived from an EMBL/GenBank/DDBJ whole genome shotgun (WGS) entry which is preliminary data.</text>
</comment>
<organism evidence="2 3">
    <name type="scientific">Hymenoscyphus fraxineus</name>
    <dbReference type="NCBI Taxonomy" id="746836"/>
    <lineage>
        <taxon>Eukaryota</taxon>
        <taxon>Fungi</taxon>
        <taxon>Dikarya</taxon>
        <taxon>Ascomycota</taxon>
        <taxon>Pezizomycotina</taxon>
        <taxon>Leotiomycetes</taxon>
        <taxon>Helotiales</taxon>
        <taxon>Helotiaceae</taxon>
        <taxon>Hymenoscyphus</taxon>
    </lineage>
</organism>
<dbReference type="AlphaFoldDB" id="A0A9N9LFH1"/>
<keyword evidence="1" id="KW-0175">Coiled coil</keyword>
<reference evidence="2" key="1">
    <citation type="submission" date="2021-07" db="EMBL/GenBank/DDBJ databases">
        <authorList>
            <person name="Durling M."/>
        </authorList>
    </citation>
    <scope>NUCLEOTIDE SEQUENCE</scope>
</reference>
<evidence type="ECO:0000313" key="2">
    <source>
        <dbReference type="EMBL" id="CAG8962472.1"/>
    </source>
</evidence>
<feature type="coiled-coil region" evidence="1">
    <location>
        <begin position="334"/>
        <end position="361"/>
    </location>
</feature>
<dbReference type="PANTHER" id="PTHR42085">
    <property type="entry name" value="F-BOX DOMAIN-CONTAINING PROTEIN"/>
    <property type="match status" value="1"/>
</dbReference>